<reference evidence="6" key="1">
    <citation type="submission" date="2025-08" db="UniProtKB">
        <authorList>
            <consortium name="RefSeq"/>
        </authorList>
    </citation>
    <scope>IDENTIFICATION</scope>
    <source>
        <tissue evidence="6">Adult</tissue>
    </source>
</reference>
<feature type="domain" description="Single" evidence="4">
    <location>
        <begin position="24"/>
        <end position="88"/>
    </location>
</feature>
<dbReference type="SMART" id="SM01318">
    <property type="entry name" value="SVWC"/>
    <property type="match status" value="1"/>
</dbReference>
<name>A0A6I9VJ12_BACDO</name>
<dbReference type="GO" id="GO:0005576">
    <property type="term" value="C:extracellular region"/>
    <property type="evidence" value="ECO:0007669"/>
    <property type="project" value="UniProtKB-SubCell"/>
</dbReference>
<evidence type="ECO:0000259" key="4">
    <source>
        <dbReference type="SMART" id="SM01318"/>
    </source>
</evidence>
<dbReference type="InterPro" id="IPR029277">
    <property type="entry name" value="SVWC_dom"/>
</dbReference>
<gene>
    <name evidence="6" type="primary">LOC105231960</name>
</gene>
<evidence type="ECO:0000256" key="2">
    <source>
        <dbReference type="ARBA" id="ARBA00022525"/>
    </source>
</evidence>
<dbReference type="Proteomes" id="UP001652620">
    <property type="component" value="Chromosome 4"/>
</dbReference>
<dbReference type="InParanoid" id="A0A6I9VJ12"/>
<dbReference type="OrthoDB" id="6761907at2759"/>
<keyword evidence="3" id="KW-0732">Signal</keyword>
<evidence type="ECO:0000256" key="1">
    <source>
        <dbReference type="ARBA" id="ARBA00004613"/>
    </source>
</evidence>
<feature type="signal peptide" evidence="3">
    <location>
        <begin position="1"/>
        <end position="21"/>
    </location>
</feature>
<protein>
    <submittedName>
        <fullName evidence="6">Venom peptide Pc</fullName>
    </submittedName>
</protein>
<accession>A0A6I9VJ12</accession>
<keyword evidence="2" id="KW-0964">Secreted</keyword>
<dbReference type="AlphaFoldDB" id="A0A6I9VJ12"/>
<feature type="chain" id="PRO_5046453592" evidence="3">
    <location>
        <begin position="22"/>
        <end position="88"/>
    </location>
</feature>
<organism evidence="5 6">
    <name type="scientific">Bactrocera dorsalis</name>
    <name type="common">Oriental fruit fly</name>
    <name type="synonym">Dacus dorsalis</name>
    <dbReference type="NCBI Taxonomy" id="27457"/>
    <lineage>
        <taxon>Eukaryota</taxon>
        <taxon>Metazoa</taxon>
        <taxon>Ecdysozoa</taxon>
        <taxon>Arthropoda</taxon>
        <taxon>Hexapoda</taxon>
        <taxon>Insecta</taxon>
        <taxon>Pterygota</taxon>
        <taxon>Neoptera</taxon>
        <taxon>Endopterygota</taxon>
        <taxon>Diptera</taxon>
        <taxon>Brachycera</taxon>
        <taxon>Muscomorpha</taxon>
        <taxon>Tephritoidea</taxon>
        <taxon>Tephritidae</taxon>
        <taxon>Bactrocera</taxon>
        <taxon>Bactrocera</taxon>
    </lineage>
</organism>
<evidence type="ECO:0000256" key="3">
    <source>
        <dbReference type="SAM" id="SignalP"/>
    </source>
</evidence>
<proteinExistence type="predicted"/>
<comment type="subcellular location">
    <subcellularLocation>
        <location evidence="1">Secreted</location>
    </subcellularLocation>
</comment>
<dbReference type="RefSeq" id="XP_011211792.2">
    <property type="nucleotide sequence ID" value="XM_011213490.4"/>
</dbReference>
<dbReference type="GeneID" id="105231960"/>
<evidence type="ECO:0000313" key="5">
    <source>
        <dbReference type="Proteomes" id="UP001652620"/>
    </source>
</evidence>
<dbReference type="KEGG" id="bdr:105231960"/>
<evidence type="ECO:0000313" key="6">
    <source>
        <dbReference type="RefSeq" id="XP_011211792.2"/>
    </source>
</evidence>
<sequence length="88" mass="9499">MALQSLLVAAIVLLCCDLDLAADCEFGDRQFTIGESFENPGECAIYHCDAEGSISAKSCAESLPPPNCKTIPQDNSKPYPDCCKRHDC</sequence>
<dbReference type="Pfam" id="PF15430">
    <property type="entry name" value="SVWC"/>
    <property type="match status" value="1"/>
</dbReference>
<keyword evidence="5" id="KW-1185">Reference proteome</keyword>
<dbReference type="FunCoup" id="A0A6I9VJ12">
    <property type="interactions" value="55"/>
</dbReference>